<dbReference type="PANTHER" id="PTHR30290:SF38">
    <property type="entry name" value="D,D-DIPEPTIDE-BINDING PERIPLASMIC PROTEIN DDPA-RELATED"/>
    <property type="match status" value="1"/>
</dbReference>
<dbReference type="GO" id="GO:0042938">
    <property type="term" value="P:dipeptide transport"/>
    <property type="evidence" value="ECO:0007669"/>
    <property type="project" value="TreeGrafter"/>
</dbReference>
<feature type="domain" description="Solute-binding protein family 5" evidence="4">
    <location>
        <begin position="73"/>
        <end position="448"/>
    </location>
</feature>
<dbReference type="Pfam" id="PF00496">
    <property type="entry name" value="SBP_bac_5"/>
    <property type="match status" value="1"/>
</dbReference>
<keyword evidence="6" id="KW-1185">Reference proteome</keyword>
<dbReference type="FunFam" id="3.40.190.10:FF:000036">
    <property type="entry name" value="Dipeptide ABC transporter, substrate-binding protein"/>
    <property type="match status" value="1"/>
</dbReference>
<dbReference type="SUPFAM" id="SSF53850">
    <property type="entry name" value="Periplasmic binding protein-like II"/>
    <property type="match status" value="1"/>
</dbReference>
<dbReference type="PIRSF" id="PIRSF002741">
    <property type="entry name" value="MppA"/>
    <property type="match status" value="1"/>
</dbReference>
<feature type="chain" id="PRO_5005503819" evidence="3">
    <location>
        <begin position="27"/>
        <end position="533"/>
    </location>
</feature>
<dbReference type="GO" id="GO:0043190">
    <property type="term" value="C:ATP-binding cassette (ABC) transporter complex"/>
    <property type="evidence" value="ECO:0007669"/>
    <property type="project" value="InterPro"/>
</dbReference>
<dbReference type="STRING" id="375574.GCA_001418035_01397"/>
<dbReference type="Proteomes" id="UP000243535">
    <property type="component" value="Unassembled WGS sequence"/>
</dbReference>
<dbReference type="PANTHER" id="PTHR30290">
    <property type="entry name" value="PERIPLASMIC BINDING COMPONENT OF ABC TRANSPORTER"/>
    <property type="match status" value="1"/>
</dbReference>
<evidence type="ECO:0000256" key="3">
    <source>
        <dbReference type="SAM" id="SignalP"/>
    </source>
</evidence>
<evidence type="ECO:0000256" key="2">
    <source>
        <dbReference type="ARBA" id="ARBA00022729"/>
    </source>
</evidence>
<dbReference type="CDD" id="cd08493">
    <property type="entry name" value="PBP2_DppA_like"/>
    <property type="match status" value="1"/>
</dbReference>
<dbReference type="Gene3D" id="3.90.76.10">
    <property type="entry name" value="Dipeptide-binding Protein, Domain 1"/>
    <property type="match status" value="1"/>
</dbReference>
<accession>A0A0K6GWS1</accession>
<evidence type="ECO:0000259" key="4">
    <source>
        <dbReference type="Pfam" id="PF00496"/>
    </source>
</evidence>
<comment type="similarity">
    <text evidence="1">Belongs to the bacterial solute-binding protein 5 family.</text>
</comment>
<reference evidence="6" key="1">
    <citation type="submission" date="2015-08" db="EMBL/GenBank/DDBJ databases">
        <authorList>
            <person name="Varghese N."/>
        </authorList>
    </citation>
    <scope>NUCLEOTIDE SEQUENCE [LARGE SCALE GENOMIC DNA]</scope>
    <source>
        <strain evidence="6">DSM 17901</strain>
    </source>
</reference>
<feature type="signal peptide" evidence="3">
    <location>
        <begin position="1"/>
        <end position="26"/>
    </location>
</feature>
<keyword evidence="2 3" id="KW-0732">Signal</keyword>
<proteinExistence type="inferred from homology"/>
<protein>
    <submittedName>
        <fullName evidence="5">ABC-type transport system, periplasmic component</fullName>
    </submittedName>
</protein>
<dbReference type="AlphaFoldDB" id="A0A0K6GWS1"/>
<dbReference type="RefSeq" id="WP_072242855.1">
    <property type="nucleotide sequence ID" value="NZ_CYHA01000003.1"/>
</dbReference>
<dbReference type="InterPro" id="IPR030678">
    <property type="entry name" value="Peptide/Ni-bd"/>
</dbReference>
<evidence type="ECO:0000256" key="1">
    <source>
        <dbReference type="ARBA" id="ARBA00005695"/>
    </source>
</evidence>
<dbReference type="GO" id="GO:0030288">
    <property type="term" value="C:outer membrane-bounded periplasmic space"/>
    <property type="evidence" value="ECO:0007669"/>
    <property type="project" value="TreeGrafter"/>
</dbReference>
<evidence type="ECO:0000313" key="5">
    <source>
        <dbReference type="EMBL" id="CUA83166.1"/>
    </source>
</evidence>
<gene>
    <name evidence="5" type="ORF">Ga0061063_1608</name>
</gene>
<sequence>MHTVKTVVRKTTLALALSVLSLPALAASTLVYCSAAAPEGFDPALYAGADTHDATAETVFNRLVRIERGGNRVVPDLAVSWTVSPDARDYTFQLRPGVKFHHTADFVPTRTLNADDVVFTFSRFIDPKHPLRGALPSVFPQIGMTSFDSNIEKIEKVDAMTVRITLKKSDTSFLNDLTWPFASVHSAEYAQKLIAENRAAELNQKPVGTGPFVFRSYQKDSAIRYAANPDYFRSKPRLDNLVFAITPDATVRVQKLLRNECQLIIQPKPTDLASLSANRDVVLRSTPALAVGYLNLNLEKVPQLKDVRVREALALAIDRKGLLSQVYLDAARPASSLVPPPAWAFDPTLKPVSQDVALARKKLAEAGLAEGFSMELWAMPVTRLTQPNGKLTAEMIQADWAKIGVKTDIKTIGWGEYIKMGRSGGYKGAMVLGTGGTTDPASFLGMMNCGGIDQVNFSRWCNKNYDALFARAKAERDPNRRAALYRQAQGILMKELPLIPLAYPNAYAAWRKTVHGYTLSADGRVNFEGVWIK</sequence>
<organism evidence="5 6">
    <name type="scientific">Gulbenkiania indica</name>
    <dbReference type="NCBI Taxonomy" id="375574"/>
    <lineage>
        <taxon>Bacteria</taxon>
        <taxon>Pseudomonadati</taxon>
        <taxon>Pseudomonadota</taxon>
        <taxon>Betaproteobacteria</taxon>
        <taxon>Neisseriales</taxon>
        <taxon>Chromobacteriaceae</taxon>
        <taxon>Gulbenkiania</taxon>
    </lineage>
</organism>
<dbReference type="EMBL" id="CYHA01000003">
    <property type="protein sequence ID" value="CUA83166.1"/>
    <property type="molecule type" value="Genomic_DNA"/>
</dbReference>
<name>A0A0K6GWS1_9NEIS</name>
<dbReference type="InterPro" id="IPR000914">
    <property type="entry name" value="SBP_5_dom"/>
</dbReference>
<dbReference type="OrthoDB" id="9801799at2"/>
<dbReference type="Gene3D" id="3.40.190.10">
    <property type="entry name" value="Periplasmic binding protein-like II"/>
    <property type="match status" value="1"/>
</dbReference>
<dbReference type="GO" id="GO:1904680">
    <property type="term" value="F:peptide transmembrane transporter activity"/>
    <property type="evidence" value="ECO:0007669"/>
    <property type="project" value="TreeGrafter"/>
</dbReference>
<dbReference type="InterPro" id="IPR039424">
    <property type="entry name" value="SBP_5"/>
</dbReference>
<dbReference type="Gene3D" id="3.10.105.10">
    <property type="entry name" value="Dipeptide-binding Protein, Domain 3"/>
    <property type="match status" value="1"/>
</dbReference>
<evidence type="ECO:0000313" key="6">
    <source>
        <dbReference type="Proteomes" id="UP000243535"/>
    </source>
</evidence>